<organism evidence="1 2">
    <name type="scientific">Persea americana</name>
    <name type="common">Avocado</name>
    <dbReference type="NCBI Taxonomy" id="3435"/>
    <lineage>
        <taxon>Eukaryota</taxon>
        <taxon>Viridiplantae</taxon>
        <taxon>Streptophyta</taxon>
        <taxon>Embryophyta</taxon>
        <taxon>Tracheophyta</taxon>
        <taxon>Spermatophyta</taxon>
        <taxon>Magnoliopsida</taxon>
        <taxon>Magnoliidae</taxon>
        <taxon>Laurales</taxon>
        <taxon>Lauraceae</taxon>
        <taxon>Persea</taxon>
    </lineage>
</organism>
<dbReference type="EMBL" id="CM056811">
    <property type="protein sequence ID" value="KAJ8637552.1"/>
    <property type="molecule type" value="Genomic_DNA"/>
</dbReference>
<gene>
    <name evidence="1" type="ORF">MRB53_011819</name>
</gene>
<comment type="caution">
    <text evidence="1">The sequence shown here is derived from an EMBL/GenBank/DDBJ whole genome shotgun (WGS) entry which is preliminary data.</text>
</comment>
<proteinExistence type="predicted"/>
<reference evidence="1 2" key="1">
    <citation type="journal article" date="2022" name="Hortic Res">
        <title>A haplotype resolved chromosomal level avocado genome allows analysis of novel avocado genes.</title>
        <authorList>
            <person name="Nath O."/>
            <person name="Fletcher S.J."/>
            <person name="Hayward A."/>
            <person name="Shaw L.M."/>
            <person name="Masouleh A.K."/>
            <person name="Furtado A."/>
            <person name="Henry R.J."/>
            <person name="Mitter N."/>
        </authorList>
    </citation>
    <scope>NUCLEOTIDE SEQUENCE [LARGE SCALE GENOMIC DNA]</scope>
    <source>
        <strain evidence="2">cv. Hass</strain>
    </source>
</reference>
<accession>A0ACC2LVV3</accession>
<evidence type="ECO:0000313" key="1">
    <source>
        <dbReference type="EMBL" id="KAJ8637552.1"/>
    </source>
</evidence>
<dbReference type="Proteomes" id="UP001234297">
    <property type="component" value="Chromosome 3"/>
</dbReference>
<evidence type="ECO:0000313" key="2">
    <source>
        <dbReference type="Proteomes" id="UP001234297"/>
    </source>
</evidence>
<keyword evidence="2" id="KW-1185">Reference proteome</keyword>
<name>A0ACC2LVV3_PERAE</name>
<protein>
    <submittedName>
        <fullName evidence="1">Uncharacterized protein</fullName>
    </submittedName>
</protein>
<sequence>MERDLSHHQPSYFSSCIALPLRNDHSRFHRLRDASSSKTRKWWNLLRRFVRRQGKAMLIYYSSKPQTFRYDVVSYSLNFDDGCRIQDSPPQKQAPSPFSS</sequence>